<keyword evidence="2" id="KW-1185">Reference proteome</keyword>
<reference evidence="1 2" key="1">
    <citation type="submission" date="2024-01" db="EMBL/GenBank/DDBJ databases">
        <title>The genomes of 5 underutilized Papilionoideae crops provide insights into root nodulation and disease resistanc.</title>
        <authorList>
            <person name="Jiang F."/>
        </authorList>
    </citation>
    <scope>NUCLEOTIDE SEQUENCE [LARGE SCALE GENOMIC DNA]</scope>
    <source>
        <strain evidence="1">JINMINGXINNONG_FW02</strain>
        <tissue evidence="1">Leaves</tissue>
    </source>
</reference>
<protein>
    <submittedName>
        <fullName evidence="1">Uncharacterized protein</fullName>
    </submittedName>
</protein>
<comment type="caution">
    <text evidence="1">The sequence shown here is derived from an EMBL/GenBank/DDBJ whole genome shotgun (WGS) entry which is preliminary data.</text>
</comment>
<dbReference type="Proteomes" id="UP001374584">
    <property type="component" value="Unassembled WGS sequence"/>
</dbReference>
<dbReference type="AlphaFoldDB" id="A0AAN9NPQ6"/>
<evidence type="ECO:0000313" key="2">
    <source>
        <dbReference type="Proteomes" id="UP001374584"/>
    </source>
</evidence>
<accession>A0AAN9NPQ6</accession>
<organism evidence="1 2">
    <name type="scientific">Phaseolus coccineus</name>
    <name type="common">Scarlet runner bean</name>
    <name type="synonym">Phaseolus multiflorus</name>
    <dbReference type="NCBI Taxonomy" id="3886"/>
    <lineage>
        <taxon>Eukaryota</taxon>
        <taxon>Viridiplantae</taxon>
        <taxon>Streptophyta</taxon>
        <taxon>Embryophyta</taxon>
        <taxon>Tracheophyta</taxon>
        <taxon>Spermatophyta</taxon>
        <taxon>Magnoliopsida</taxon>
        <taxon>eudicotyledons</taxon>
        <taxon>Gunneridae</taxon>
        <taxon>Pentapetalae</taxon>
        <taxon>rosids</taxon>
        <taxon>fabids</taxon>
        <taxon>Fabales</taxon>
        <taxon>Fabaceae</taxon>
        <taxon>Papilionoideae</taxon>
        <taxon>50 kb inversion clade</taxon>
        <taxon>NPAAA clade</taxon>
        <taxon>indigoferoid/millettioid clade</taxon>
        <taxon>Phaseoleae</taxon>
        <taxon>Phaseolus</taxon>
    </lineage>
</organism>
<dbReference type="EMBL" id="JAYMYR010000002">
    <property type="protein sequence ID" value="KAK7377025.1"/>
    <property type="molecule type" value="Genomic_DNA"/>
</dbReference>
<name>A0AAN9NPQ6_PHACN</name>
<proteinExistence type="predicted"/>
<evidence type="ECO:0000313" key="1">
    <source>
        <dbReference type="EMBL" id="KAK7377025.1"/>
    </source>
</evidence>
<sequence>MAPRLYLFVLDDSPGQAADLVAEQTESDLLVQSRYEWVYSYVIENFSKYQWSSMVGSFVASVPMLKTDVEVGIVFVERCSAIDSICHD</sequence>
<gene>
    <name evidence="1" type="ORF">VNO80_02445</name>
</gene>